<evidence type="ECO:0000256" key="1">
    <source>
        <dbReference type="SAM" id="MobiDB-lite"/>
    </source>
</evidence>
<dbReference type="CDD" id="cd00377">
    <property type="entry name" value="ICL_PEPM"/>
    <property type="match status" value="1"/>
</dbReference>
<dbReference type="Pfam" id="PF13714">
    <property type="entry name" value="PEP_mutase"/>
    <property type="match status" value="1"/>
</dbReference>
<dbReference type="PANTHER" id="PTHR42905:SF5">
    <property type="entry name" value="CARBOXYVINYL-CARBOXYPHOSPHONATE PHOSPHORYLMUTASE, CHLOROPLASTIC"/>
    <property type="match status" value="1"/>
</dbReference>
<organism evidence="2 3">
    <name type="scientific">Mangrovihabitans endophyticus</name>
    <dbReference type="NCBI Taxonomy" id="1751298"/>
    <lineage>
        <taxon>Bacteria</taxon>
        <taxon>Bacillati</taxon>
        <taxon>Actinomycetota</taxon>
        <taxon>Actinomycetes</taxon>
        <taxon>Micromonosporales</taxon>
        <taxon>Micromonosporaceae</taxon>
        <taxon>Mangrovihabitans</taxon>
    </lineage>
</organism>
<evidence type="ECO:0000313" key="2">
    <source>
        <dbReference type="EMBL" id="GGK75620.1"/>
    </source>
</evidence>
<dbReference type="InterPro" id="IPR040442">
    <property type="entry name" value="Pyrv_kinase-like_dom_sf"/>
</dbReference>
<dbReference type="InterPro" id="IPR015813">
    <property type="entry name" value="Pyrv/PenolPyrv_kinase-like_dom"/>
</dbReference>
<keyword evidence="2" id="KW-0456">Lyase</keyword>
<sequence length="335" mass="33641">MTSAPASAVRALLGAGRLTHVPGVWDPASARLAVQAGHQAVLLSGAAVAATMLGRPDLGVAPATQIADRAATLGPALDGVPLLADADIGYEGPSSAVWTALAYQRAGIGALVLGDRQGAPTPGDRRGVAGAPLVEPRPAAERISALTGQAPDIAVIARTDAYPADGLAETVLRCRAYAAAGADAILPAGVDDPEHLGRLQAALPGVPLVLLRSESAGPARRWADEELAALGVRLVLHPLTAVLAAMRAASLAYHCIAETGDTDRVDRMPWAAFTALLPAEGAHPPAPMPVATVGPARSPGRPGPGGAHLPGPPDGPPRPQATGTGMPAGVERLDT</sequence>
<dbReference type="AlphaFoldDB" id="A0A8J3BUF5"/>
<keyword evidence="3" id="KW-1185">Reference proteome</keyword>
<dbReference type="InterPro" id="IPR039556">
    <property type="entry name" value="ICL/PEPM"/>
</dbReference>
<name>A0A8J3BUF5_9ACTN</name>
<dbReference type="Gene3D" id="3.20.20.60">
    <property type="entry name" value="Phosphoenolpyruvate-binding domains"/>
    <property type="match status" value="1"/>
</dbReference>
<dbReference type="PANTHER" id="PTHR42905">
    <property type="entry name" value="PHOSPHOENOLPYRUVATE CARBOXYLASE"/>
    <property type="match status" value="1"/>
</dbReference>
<feature type="region of interest" description="Disordered" evidence="1">
    <location>
        <begin position="281"/>
        <end position="335"/>
    </location>
</feature>
<reference evidence="2" key="2">
    <citation type="submission" date="2020-09" db="EMBL/GenBank/DDBJ databases">
        <authorList>
            <person name="Sun Q."/>
            <person name="Zhou Y."/>
        </authorList>
    </citation>
    <scope>NUCLEOTIDE SEQUENCE</scope>
    <source>
        <strain evidence="2">CGMCC 4.7299</strain>
    </source>
</reference>
<protein>
    <submittedName>
        <fullName evidence="2">2-methylisocitrate lyase</fullName>
    </submittedName>
</protein>
<evidence type="ECO:0000313" key="3">
    <source>
        <dbReference type="Proteomes" id="UP000656042"/>
    </source>
</evidence>
<comment type="caution">
    <text evidence="2">The sequence shown here is derived from an EMBL/GenBank/DDBJ whole genome shotgun (WGS) entry which is preliminary data.</text>
</comment>
<dbReference type="GO" id="GO:0016833">
    <property type="term" value="F:oxo-acid-lyase activity"/>
    <property type="evidence" value="ECO:0007669"/>
    <property type="project" value="UniProtKB-ARBA"/>
</dbReference>
<gene>
    <name evidence="2" type="primary">prpB</name>
    <name evidence="2" type="ORF">GCM10012284_07020</name>
</gene>
<proteinExistence type="predicted"/>
<accession>A0A8J3BUF5</accession>
<dbReference type="RefSeq" id="WP_189077522.1">
    <property type="nucleotide sequence ID" value="NZ_BMMX01000001.1"/>
</dbReference>
<dbReference type="Proteomes" id="UP000656042">
    <property type="component" value="Unassembled WGS sequence"/>
</dbReference>
<feature type="compositionally biased region" description="Pro residues" evidence="1">
    <location>
        <begin position="310"/>
        <end position="319"/>
    </location>
</feature>
<dbReference type="EMBL" id="BMMX01000001">
    <property type="protein sequence ID" value="GGK75620.1"/>
    <property type="molecule type" value="Genomic_DNA"/>
</dbReference>
<dbReference type="SUPFAM" id="SSF51621">
    <property type="entry name" value="Phosphoenolpyruvate/pyruvate domain"/>
    <property type="match status" value="1"/>
</dbReference>
<reference evidence="2" key="1">
    <citation type="journal article" date="2014" name="Int. J. Syst. Evol. Microbiol.">
        <title>Complete genome sequence of Corynebacterium casei LMG S-19264T (=DSM 44701T), isolated from a smear-ripened cheese.</title>
        <authorList>
            <consortium name="US DOE Joint Genome Institute (JGI-PGF)"/>
            <person name="Walter F."/>
            <person name="Albersmeier A."/>
            <person name="Kalinowski J."/>
            <person name="Ruckert C."/>
        </authorList>
    </citation>
    <scope>NUCLEOTIDE SEQUENCE</scope>
    <source>
        <strain evidence="2">CGMCC 4.7299</strain>
    </source>
</reference>